<dbReference type="Proteomes" id="UP000664534">
    <property type="component" value="Unassembled WGS sequence"/>
</dbReference>
<dbReference type="AlphaFoldDB" id="A0A8H3INS2"/>
<dbReference type="Pfam" id="PF13094">
    <property type="entry name" value="CENP-Q"/>
    <property type="match status" value="1"/>
</dbReference>
<evidence type="ECO:0000313" key="3">
    <source>
        <dbReference type="Proteomes" id="UP000664534"/>
    </source>
</evidence>
<evidence type="ECO:0000313" key="2">
    <source>
        <dbReference type="EMBL" id="CAF9927760.1"/>
    </source>
</evidence>
<organism evidence="2 3">
    <name type="scientific">Imshaugia aleurites</name>
    <dbReference type="NCBI Taxonomy" id="172621"/>
    <lineage>
        <taxon>Eukaryota</taxon>
        <taxon>Fungi</taxon>
        <taxon>Dikarya</taxon>
        <taxon>Ascomycota</taxon>
        <taxon>Pezizomycotina</taxon>
        <taxon>Lecanoromycetes</taxon>
        <taxon>OSLEUM clade</taxon>
        <taxon>Lecanoromycetidae</taxon>
        <taxon>Lecanorales</taxon>
        <taxon>Lecanorineae</taxon>
        <taxon>Parmeliaceae</taxon>
        <taxon>Imshaugia</taxon>
    </lineage>
</organism>
<feature type="region of interest" description="Disordered" evidence="1">
    <location>
        <begin position="1"/>
        <end position="38"/>
    </location>
</feature>
<keyword evidence="3" id="KW-1185">Reference proteome</keyword>
<evidence type="ECO:0008006" key="4">
    <source>
        <dbReference type="Google" id="ProtNLM"/>
    </source>
</evidence>
<accession>A0A8H3INS2</accession>
<feature type="compositionally biased region" description="Basic and acidic residues" evidence="1">
    <location>
        <begin position="10"/>
        <end position="24"/>
    </location>
</feature>
<evidence type="ECO:0000256" key="1">
    <source>
        <dbReference type="SAM" id="MobiDB-lite"/>
    </source>
</evidence>
<dbReference type="InterPro" id="IPR025212">
    <property type="entry name" value="CAD_CENP-Q"/>
</dbReference>
<name>A0A8H3INS2_9LECA</name>
<reference evidence="2" key="1">
    <citation type="submission" date="2021-03" db="EMBL/GenBank/DDBJ databases">
        <authorList>
            <person name="Tagirdzhanova G."/>
        </authorList>
    </citation>
    <scope>NUCLEOTIDE SEQUENCE</scope>
</reference>
<dbReference type="EMBL" id="CAJPDT010000047">
    <property type="protein sequence ID" value="CAF9927760.1"/>
    <property type="molecule type" value="Genomic_DNA"/>
</dbReference>
<sequence length="168" mass="18821">MRNPPSDNPLSKKPEADRIDEQRPGSKGAGSLKSRVKHVPQDIIRSKWTVLDRDAQAKVEGLLRSVEMPVLASYSSEQRKVEAQVALRFITGTLCKRLPRMPFPQKAKGMHFDYETLVKDNRTMQQSLATSVMSSASLVTEVEQQKLALSSERQELEDLESADRSLVG</sequence>
<dbReference type="OrthoDB" id="2420947at2759"/>
<proteinExistence type="predicted"/>
<comment type="caution">
    <text evidence="2">The sequence shown here is derived from an EMBL/GenBank/DDBJ whole genome shotgun (WGS) entry which is preliminary data.</text>
</comment>
<gene>
    <name evidence="2" type="ORF">IMSHALPRED_007302</name>
</gene>
<protein>
    <recommendedName>
        <fullName evidence="4">Centromere protein Q</fullName>
    </recommendedName>
</protein>